<dbReference type="AlphaFoldDB" id="A0AA38C9J0"/>
<protein>
    <submittedName>
        <fullName evidence="1">Uncharacterized protein</fullName>
    </submittedName>
</protein>
<sequence>MVMQKDASQAIEGSGKENPSSFLFFLVADSLNISLSNVIRDGHLKGLSLADGPDPLSHKQFVDDTFLFHVASVAEARELGSILNLLSIVMDRVFSAFTSSKIGKGATAKFWEDSWNRFPALQNTLDLEPIRLATKAAWGDQVADYVHQLEDGSPSSWKEVEDLGVP</sequence>
<reference evidence="1 2" key="1">
    <citation type="journal article" date="2021" name="Nat. Plants">
        <title>The Taxus genome provides insights into paclitaxel biosynthesis.</title>
        <authorList>
            <person name="Xiong X."/>
            <person name="Gou J."/>
            <person name="Liao Q."/>
            <person name="Li Y."/>
            <person name="Zhou Q."/>
            <person name="Bi G."/>
            <person name="Li C."/>
            <person name="Du R."/>
            <person name="Wang X."/>
            <person name="Sun T."/>
            <person name="Guo L."/>
            <person name="Liang H."/>
            <person name="Lu P."/>
            <person name="Wu Y."/>
            <person name="Zhang Z."/>
            <person name="Ro D.K."/>
            <person name="Shang Y."/>
            <person name="Huang S."/>
            <person name="Yan J."/>
        </authorList>
    </citation>
    <scope>NUCLEOTIDE SEQUENCE [LARGE SCALE GENOMIC DNA]</scope>
    <source>
        <strain evidence="1">Ta-2019</strain>
    </source>
</reference>
<keyword evidence="2" id="KW-1185">Reference proteome</keyword>
<name>A0AA38C9J0_TAXCH</name>
<proteinExistence type="predicted"/>
<organism evidence="1 2">
    <name type="scientific">Taxus chinensis</name>
    <name type="common">Chinese yew</name>
    <name type="synonym">Taxus wallichiana var. chinensis</name>
    <dbReference type="NCBI Taxonomy" id="29808"/>
    <lineage>
        <taxon>Eukaryota</taxon>
        <taxon>Viridiplantae</taxon>
        <taxon>Streptophyta</taxon>
        <taxon>Embryophyta</taxon>
        <taxon>Tracheophyta</taxon>
        <taxon>Spermatophyta</taxon>
        <taxon>Pinopsida</taxon>
        <taxon>Pinidae</taxon>
        <taxon>Conifers II</taxon>
        <taxon>Cupressales</taxon>
        <taxon>Taxaceae</taxon>
        <taxon>Taxus</taxon>
    </lineage>
</organism>
<accession>A0AA38C9J0</accession>
<evidence type="ECO:0000313" key="2">
    <source>
        <dbReference type="Proteomes" id="UP000824469"/>
    </source>
</evidence>
<evidence type="ECO:0000313" key="1">
    <source>
        <dbReference type="EMBL" id="KAH9296430.1"/>
    </source>
</evidence>
<dbReference type="EMBL" id="JAHRHJ020000011">
    <property type="protein sequence ID" value="KAH9296430.1"/>
    <property type="molecule type" value="Genomic_DNA"/>
</dbReference>
<dbReference type="Proteomes" id="UP000824469">
    <property type="component" value="Unassembled WGS sequence"/>
</dbReference>
<comment type="caution">
    <text evidence="1">The sequence shown here is derived from an EMBL/GenBank/DDBJ whole genome shotgun (WGS) entry which is preliminary data.</text>
</comment>
<gene>
    <name evidence="1" type="ORF">KI387_040018</name>
</gene>